<organism evidence="2 3">
    <name type="scientific">Nonomuraea endophytica</name>
    <dbReference type="NCBI Taxonomy" id="714136"/>
    <lineage>
        <taxon>Bacteria</taxon>
        <taxon>Bacillati</taxon>
        <taxon>Actinomycetota</taxon>
        <taxon>Actinomycetes</taxon>
        <taxon>Streptosporangiales</taxon>
        <taxon>Streptosporangiaceae</taxon>
        <taxon>Nonomuraea</taxon>
    </lineage>
</organism>
<evidence type="ECO:0000259" key="1">
    <source>
        <dbReference type="PROSITE" id="PS50043"/>
    </source>
</evidence>
<comment type="caution">
    <text evidence="2">The sequence shown here is derived from an EMBL/GenBank/DDBJ whole genome shotgun (WGS) entry which is preliminary data.</text>
</comment>
<accession>A0A7W8AG50</accession>
<dbReference type="AlphaFoldDB" id="A0A7W8AG50"/>
<dbReference type="PANTHER" id="PTHR47691">
    <property type="entry name" value="REGULATOR-RELATED"/>
    <property type="match status" value="1"/>
</dbReference>
<dbReference type="PANTHER" id="PTHR47691:SF3">
    <property type="entry name" value="HTH-TYPE TRANSCRIPTIONAL REGULATOR RV0890C-RELATED"/>
    <property type="match status" value="1"/>
</dbReference>
<dbReference type="CDD" id="cd06170">
    <property type="entry name" value="LuxR_C_like"/>
    <property type="match status" value="1"/>
</dbReference>
<dbReference type="Pfam" id="PF25872">
    <property type="entry name" value="HTH_77"/>
    <property type="match status" value="1"/>
</dbReference>
<dbReference type="SMART" id="SM00382">
    <property type="entry name" value="AAA"/>
    <property type="match status" value="1"/>
</dbReference>
<dbReference type="Gene3D" id="3.40.50.300">
    <property type="entry name" value="P-loop containing nucleotide triphosphate hydrolases"/>
    <property type="match status" value="1"/>
</dbReference>
<feature type="domain" description="HTH luxR-type" evidence="1">
    <location>
        <begin position="1"/>
        <end position="59"/>
    </location>
</feature>
<dbReference type="PRINTS" id="PR00038">
    <property type="entry name" value="HTHLUXR"/>
</dbReference>
<dbReference type="PROSITE" id="PS50043">
    <property type="entry name" value="HTH_LUXR_2"/>
    <property type="match status" value="1"/>
</dbReference>
<dbReference type="SUPFAM" id="SSF46894">
    <property type="entry name" value="C-terminal effector domain of the bipartite response regulators"/>
    <property type="match status" value="1"/>
</dbReference>
<keyword evidence="3" id="KW-1185">Reference proteome</keyword>
<evidence type="ECO:0000313" key="2">
    <source>
        <dbReference type="EMBL" id="MBB5085144.1"/>
    </source>
</evidence>
<dbReference type="GO" id="GO:0006355">
    <property type="term" value="P:regulation of DNA-templated transcription"/>
    <property type="evidence" value="ECO:0007669"/>
    <property type="project" value="InterPro"/>
</dbReference>
<name>A0A7W8AG50_9ACTN</name>
<dbReference type="EMBL" id="JACHIN010000032">
    <property type="protein sequence ID" value="MBB5085144.1"/>
    <property type="molecule type" value="Genomic_DNA"/>
</dbReference>
<dbReference type="PROSITE" id="PS00622">
    <property type="entry name" value="HTH_LUXR_1"/>
    <property type="match status" value="1"/>
</dbReference>
<proteinExistence type="predicted"/>
<dbReference type="SMART" id="SM00421">
    <property type="entry name" value="HTH_LUXR"/>
    <property type="match status" value="1"/>
</dbReference>
<dbReference type="SUPFAM" id="SSF52540">
    <property type="entry name" value="P-loop containing nucleoside triphosphate hydrolases"/>
    <property type="match status" value="1"/>
</dbReference>
<dbReference type="InterPro" id="IPR027417">
    <property type="entry name" value="P-loop_NTPase"/>
</dbReference>
<dbReference type="InterPro" id="IPR003593">
    <property type="entry name" value="AAA+_ATPase"/>
</dbReference>
<dbReference type="RefSeq" id="WP_184976331.1">
    <property type="nucleotide sequence ID" value="NZ_JACHIN010000032.1"/>
</dbReference>
<dbReference type="InterPro" id="IPR016032">
    <property type="entry name" value="Sig_transdc_resp-reg_C-effctor"/>
</dbReference>
<dbReference type="PRINTS" id="PR00364">
    <property type="entry name" value="DISEASERSIST"/>
</dbReference>
<dbReference type="Proteomes" id="UP000568380">
    <property type="component" value="Unassembled WGS sequence"/>
</dbReference>
<keyword evidence="2" id="KW-0238">DNA-binding</keyword>
<dbReference type="Pfam" id="PF00196">
    <property type="entry name" value="GerE"/>
    <property type="match status" value="1"/>
</dbReference>
<evidence type="ECO:0000313" key="3">
    <source>
        <dbReference type="Proteomes" id="UP000568380"/>
    </source>
</evidence>
<sequence>MSARESEVLAALGAGLSNAQIARRMQISVRTVEGHVSSLLRKYGVADRQALAARAGGVGAVTLPGDIPGLPRSRTSFVGRRAEVEAVRAALARGRLVTLVGPGGVGKTRLAEVVTTAVAAEYRYGAAFVDLVPVRDGRLGHAVAAVLEVAEHADGQEAVLARLRRGPSVLVLDNCEHLPDAVAEFVERVLAASPATILATSRERLGLSGELVHPVAPLPLGSDAEELFRDRAELAHQAGMCDAATVADLCARLDGLPLAIELAAARSASLGATGLLTGLGDYLRLLAGGRGSVVRHRSLRGVIGWSHDLLTEDERAVFRRLSVFVGDFDLPAVAAVVGVGAAEAADVLGRLVDKSLVQHRDGSWRLLDTIRAFAAERLADEPEHAEVRRRYLRWAADLATDLAVALAGRAGAAGHGEFDAVAGDLRAALTGHEQPDAEAHRLARTLGRLTFARGYLWQAPDWYAQAARCAPDASEAARDLASAADCAQVGNDADRAFELRLAAADRAREAGAGNARAIALAQAVELTGRFPMAFRDEIPFERRRALLAEATAAGDPDDPAVAARLACAAVWTAHPDTLRPEAGLAAAAVAAAHATGDPVLISASLDAVRVAAINDGRVAEWHRIAAERLELLAPLDPHHPEHAVEISDARGLSSLTVVAAADLPAARSTARLISDAELSGDSVYLAASKAVPVLVLSGDLDDAVQLAEDMWAGWQRAGRPRAFFVWLTMPFAVLAHGLRGDRERVAQWRARAAAMGDPASMGWPELDPLITLVDARLALRLGDLDQATELAQRARRQPASSWYRVLARAATVELAVVAGAPSAEADLAAAQADSAGNDWATATLLRAAGRLRGDADALARSAGLWQRMGARFEHEVTVELLAGSKLS</sequence>
<protein>
    <submittedName>
        <fullName evidence="2">Putative ATPase/DNA-binding CsgD family transcriptional regulator</fullName>
    </submittedName>
</protein>
<reference evidence="2 3" key="1">
    <citation type="submission" date="2020-08" db="EMBL/GenBank/DDBJ databases">
        <title>Genomic Encyclopedia of Type Strains, Phase IV (KMG-IV): sequencing the most valuable type-strain genomes for metagenomic binning, comparative biology and taxonomic classification.</title>
        <authorList>
            <person name="Goeker M."/>
        </authorList>
    </citation>
    <scope>NUCLEOTIDE SEQUENCE [LARGE SCALE GENOMIC DNA]</scope>
    <source>
        <strain evidence="2 3">DSM 45385</strain>
    </source>
</reference>
<dbReference type="GO" id="GO:0003677">
    <property type="term" value="F:DNA binding"/>
    <property type="evidence" value="ECO:0007669"/>
    <property type="project" value="UniProtKB-KW"/>
</dbReference>
<dbReference type="InterPro" id="IPR000792">
    <property type="entry name" value="Tscrpt_reg_LuxR_C"/>
</dbReference>
<gene>
    <name evidence="2" type="ORF">HNR40_010658</name>
</gene>
<dbReference type="Gene3D" id="1.10.10.10">
    <property type="entry name" value="Winged helix-like DNA-binding domain superfamily/Winged helix DNA-binding domain"/>
    <property type="match status" value="1"/>
</dbReference>
<dbReference type="InterPro" id="IPR058852">
    <property type="entry name" value="HTH_77"/>
</dbReference>
<dbReference type="InterPro" id="IPR036388">
    <property type="entry name" value="WH-like_DNA-bd_sf"/>
</dbReference>